<dbReference type="InterPro" id="IPR050082">
    <property type="entry name" value="RNA_methyltr_RlmE"/>
</dbReference>
<feature type="domain" description="Ribosomal RNA methyltransferase FtsJ" evidence="5">
    <location>
        <begin position="3"/>
        <end position="57"/>
    </location>
</feature>
<gene>
    <name evidence="6" type="primary">SPB1_2</name>
    <name evidence="6" type="ORF">BGZ65_000181</name>
</gene>
<keyword evidence="1" id="KW-0698">rRNA processing</keyword>
<dbReference type="Pfam" id="PF01728">
    <property type="entry name" value="FtsJ"/>
    <property type="match status" value="1"/>
</dbReference>
<evidence type="ECO:0000256" key="4">
    <source>
        <dbReference type="ARBA" id="ARBA00022691"/>
    </source>
</evidence>
<dbReference type="OrthoDB" id="1287559at2759"/>
<comment type="caution">
    <text evidence="6">The sequence shown here is derived from an EMBL/GenBank/DDBJ whole genome shotgun (WGS) entry which is preliminary data.</text>
</comment>
<evidence type="ECO:0000256" key="2">
    <source>
        <dbReference type="ARBA" id="ARBA00022603"/>
    </source>
</evidence>
<dbReference type="EMBL" id="JAAAHW010000257">
    <property type="protein sequence ID" value="KAG0004532.1"/>
    <property type="molecule type" value="Genomic_DNA"/>
</dbReference>
<sequence length="63" mass="7457">MDKFLSKGGWFVTKVLRSKNYNNFMWVLQQLFRKVEITKPPSSRNVSAEIFVVCRDFLALQED</sequence>
<dbReference type="InterPro" id="IPR029063">
    <property type="entry name" value="SAM-dependent_MTases_sf"/>
</dbReference>
<dbReference type="GO" id="GO:0000466">
    <property type="term" value="P:maturation of 5.8S rRNA from tricistronic rRNA transcript (SSU-rRNA, 5.8S rRNA, LSU-rRNA)"/>
    <property type="evidence" value="ECO:0007669"/>
    <property type="project" value="TreeGrafter"/>
</dbReference>
<evidence type="ECO:0000256" key="1">
    <source>
        <dbReference type="ARBA" id="ARBA00022552"/>
    </source>
</evidence>
<evidence type="ECO:0000259" key="5">
    <source>
        <dbReference type="Pfam" id="PF01728"/>
    </source>
</evidence>
<proteinExistence type="predicted"/>
<dbReference type="AlphaFoldDB" id="A0A9P6MJA3"/>
<evidence type="ECO:0000256" key="3">
    <source>
        <dbReference type="ARBA" id="ARBA00022679"/>
    </source>
</evidence>
<dbReference type="GO" id="GO:0030687">
    <property type="term" value="C:preribosome, large subunit precursor"/>
    <property type="evidence" value="ECO:0007669"/>
    <property type="project" value="TreeGrafter"/>
</dbReference>
<dbReference type="SUPFAM" id="SSF53335">
    <property type="entry name" value="S-adenosyl-L-methionine-dependent methyltransferases"/>
    <property type="match status" value="1"/>
</dbReference>
<dbReference type="GO" id="GO:0000463">
    <property type="term" value="P:maturation of LSU-rRNA from tricistronic rRNA transcript (SSU-rRNA, 5.8S rRNA, LSU-rRNA)"/>
    <property type="evidence" value="ECO:0007669"/>
    <property type="project" value="TreeGrafter"/>
</dbReference>
<evidence type="ECO:0000313" key="6">
    <source>
        <dbReference type="EMBL" id="KAG0004532.1"/>
    </source>
</evidence>
<keyword evidence="2 6" id="KW-0489">Methyltransferase</keyword>
<organism evidence="6 7">
    <name type="scientific">Modicella reniformis</name>
    <dbReference type="NCBI Taxonomy" id="1440133"/>
    <lineage>
        <taxon>Eukaryota</taxon>
        <taxon>Fungi</taxon>
        <taxon>Fungi incertae sedis</taxon>
        <taxon>Mucoromycota</taxon>
        <taxon>Mortierellomycotina</taxon>
        <taxon>Mortierellomycetes</taxon>
        <taxon>Mortierellales</taxon>
        <taxon>Mortierellaceae</taxon>
        <taxon>Modicella</taxon>
    </lineage>
</organism>
<keyword evidence="7" id="KW-1185">Reference proteome</keyword>
<dbReference type="PANTHER" id="PTHR10920">
    <property type="entry name" value="RIBOSOMAL RNA METHYLTRANSFERASE"/>
    <property type="match status" value="1"/>
</dbReference>
<dbReference type="GO" id="GO:0005730">
    <property type="term" value="C:nucleolus"/>
    <property type="evidence" value="ECO:0007669"/>
    <property type="project" value="TreeGrafter"/>
</dbReference>
<protein>
    <submittedName>
        <fullName evidence="6">AdoMet-dependent rRNA methyltransferase spb1</fullName>
    </submittedName>
</protein>
<dbReference type="PANTHER" id="PTHR10920:SF13">
    <property type="entry name" value="PRE-RRNA 2'-O-RIBOSE RNA METHYLTRANSFERASE FTSJ3"/>
    <property type="match status" value="1"/>
</dbReference>
<reference evidence="6" key="1">
    <citation type="journal article" date="2020" name="Fungal Divers.">
        <title>Resolving the Mortierellaceae phylogeny through synthesis of multi-gene phylogenetics and phylogenomics.</title>
        <authorList>
            <person name="Vandepol N."/>
            <person name="Liber J."/>
            <person name="Desiro A."/>
            <person name="Na H."/>
            <person name="Kennedy M."/>
            <person name="Barry K."/>
            <person name="Grigoriev I.V."/>
            <person name="Miller A.N."/>
            <person name="O'Donnell K."/>
            <person name="Stajich J.E."/>
            <person name="Bonito G."/>
        </authorList>
    </citation>
    <scope>NUCLEOTIDE SEQUENCE</scope>
    <source>
        <strain evidence="6">MES-2147</strain>
    </source>
</reference>
<dbReference type="Gene3D" id="3.40.50.150">
    <property type="entry name" value="Vaccinia Virus protein VP39"/>
    <property type="match status" value="1"/>
</dbReference>
<keyword evidence="3" id="KW-0808">Transferase</keyword>
<evidence type="ECO:0000313" key="7">
    <source>
        <dbReference type="Proteomes" id="UP000749646"/>
    </source>
</evidence>
<dbReference type="GO" id="GO:0016435">
    <property type="term" value="F:rRNA (guanine) methyltransferase activity"/>
    <property type="evidence" value="ECO:0007669"/>
    <property type="project" value="TreeGrafter"/>
</dbReference>
<accession>A0A9P6MJA3</accession>
<dbReference type="Proteomes" id="UP000749646">
    <property type="component" value="Unassembled WGS sequence"/>
</dbReference>
<keyword evidence="4" id="KW-0949">S-adenosyl-L-methionine</keyword>
<dbReference type="InterPro" id="IPR002877">
    <property type="entry name" value="RNA_MeTrfase_FtsJ_dom"/>
</dbReference>
<dbReference type="GO" id="GO:0008650">
    <property type="term" value="F:rRNA (uridine-2'-O-)-methyltransferase activity"/>
    <property type="evidence" value="ECO:0007669"/>
    <property type="project" value="TreeGrafter"/>
</dbReference>
<name>A0A9P6MJA3_9FUNG</name>